<evidence type="ECO:0008006" key="3">
    <source>
        <dbReference type="Google" id="ProtNLM"/>
    </source>
</evidence>
<keyword evidence="2" id="KW-1185">Reference proteome</keyword>
<comment type="caution">
    <text evidence="1">The sequence shown here is derived from an EMBL/GenBank/DDBJ whole genome shotgun (WGS) entry which is preliminary data.</text>
</comment>
<reference evidence="2" key="1">
    <citation type="journal article" date="2019" name="Int. J. Syst. Evol. Microbiol.">
        <title>The Global Catalogue of Microorganisms (GCM) 10K type strain sequencing project: providing services to taxonomists for standard genome sequencing and annotation.</title>
        <authorList>
            <consortium name="The Broad Institute Genomics Platform"/>
            <consortium name="The Broad Institute Genome Sequencing Center for Infectious Disease"/>
            <person name="Wu L."/>
            <person name="Ma J."/>
        </authorList>
    </citation>
    <scope>NUCLEOTIDE SEQUENCE [LARGE SCALE GENOMIC DNA]</scope>
    <source>
        <strain evidence="2">JCM 17525</strain>
    </source>
</reference>
<evidence type="ECO:0000313" key="1">
    <source>
        <dbReference type="EMBL" id="GAA3780999.1"/>
    </source>
</evidence>
<protein>
    <recommendedName>
        <fullName evidence="3">RteC protein</fullName>
    </recommendedName>
</protein>
<proteinExistence type="predicted"/>
<dbReference type="EMBL" id="BAABBI010000001">
    <property type="protein sequence ID" value="GAA3780999.1"/>
    <property type="molecule type" value="Genomic_DNA"/>
</dbReference>
<dbReference type="Proteomes" id="UP001501456">
    <property type="component" value="Unassembled WGS sequence"/>
</dbReference>
<name>A0ABP7H3C1_9FLAO</name>
<organism evidence="1 2">
    <name type="scientific">Corallibacter vietnamensis</name>
    <dbReference type="NCBI Taxonomy" id="904130"/>
    <lineage>
        <taxon>Bacteria</taxon>
        <taxon>Pseudomonadati</taxon>
        <taxon>Bacteroidota</taxon>
        <taxon>Flavobacteriia</taxon>
        <taxon>Flavobacteriales</taxon>
        <taxon>Flavobacteriaceae</taxon>
        <taxon>Corallibacter</taxon>
    </lineage>
</organism>
<gene>
    <name evidence="1" type="ORF">GCM10022271_11570</name>
</gene>
<evidence type="ECO:0000313" key="2">
    <source>
        <dbReference type="Proteomes" id="UP001501456"/>
    </source>
</evidence>
<accession>A0ABP7H3C1</accession>
<sequence>MEYFGKLNRDMFETEATSQQDEILLSLDYFDALIKTSEIPVTRELYNGVKVQTKQEVRPCKLLLEEFYDFLLMRYIHYINNPFSHFFNDFNNDVYGLSSPDARNKALEQFNAHFKNIKVEGMDVQNRTVSDNGIENIYPQPKLEYLWNRRQGLKQYVGKRDFILEYLYGNMDFFDHQLMNDDQTINDFVFFEYNLKIILSLNDRFSFEVDTFFSKAAQLKPVFDKYIRIFKSLEPFIRVHLTIESFKENISTEVDCLYHALSVLNLVQGSKSDFSKYLLNEHQISKRNIRKLDLETQPENQKRVDIFMKIFREFAS</sequence>
<dbReference type="RefSeq" id="WP_344728243.1">
    <property type="nucleotide sequence ID" value="NZ_BAABBI010000001.1"/>
</dbReference>